<evidence type="ECO:0000313" key="3">
    <source>
        <dbReference type="EMBL" id="MFC3703250.1"/>
    </source>
</evidence>
<protein>
    <submittedName>
        <fullName evidence="3">DUF423 domain-containing protein</fullName>
    </submittedName>
</protein>
<dbReference type="InterPro" id="IPR006696">
    <property type="entry name" value="DUF423"/>
</dbReference>
<feature type="transmembrane region" description="Helical" evidence="1">
    <location>
        <begin position="35"/>
        <end position="54"/>
    </location>
</feature>
<keyword evidence="1" id="KW-1133">Transmembrane helix</keyword>
<reference evidence="4" key="1">
    <citation type="journal article" date="2019" name="Int. J. Syst. Evol. Microbiol.">
        <title>The Global Catalogue of Microorganisms (GCM) 10K type strain sequencing project: providing services to taxonomists for standard genome sequencing and annotation.</title>
        <authorList>
            <consortium name="The Broad Institute Genomics Platform"/>
            <consortium name="The Broad Institute Genome Sequencing Center for Infectious Disease"/>
            <person name="Wu L."/>
            <person name="Ma J."/>
        </authorList>
    </citation>
    <scope>NUCLEOTIDE SEQUENCE [LARGE SCALE GENOMIC DNA]</scope>
    <source>
        <strain evidence="4">KCTC 42281</strain>
    </source>
</reference>
<dbReference type="Pfam" id="PF04241">
    <property type="entry name" value="DUF423"/>
    <property type="match status" value="1"/>
</dbReference>
<evidence type="ECO:0000256" key="1">
    <source>
        <dbReference type="SAM" id="Phobius"/>
    </source>
</evidence>
<gene>
    <name evidence="3" type="ORF">ACFOOL_00600</name>
</gene>
<keyword evidence="4" id="KW-1185">Reference proteome</keyword>
<name>A0ABV7WXR8_9HYPH</name>
<keyword evidence="1" id="KW-0812">Transmembrane</keyword>
<accession>A0ABV7WXR8</accession>
<dbReference type="EMBL" id="JBHRYD010000001">
    <property type="protein sequence ID" value="MFC3703250.1"/>
    <property type="molecule type" value="Genomic_DNA"/>
</dbReference>
<feature type="transmembrane region" description="Helical" evidence="1">
    <location>
        <begin position="93"/>
        <end position="114"/>
    </location>
</feature>
<evidence type="ECO:0000256" key="2">
    <source>
        <dbReference type="SAM" id="SignalP"/>
    </source>
</evidence>
<dbReference type="RefSeq" id="WP_380093935.1">
    <property type="nucleotide sequence ID" value="NZ_JBHRYD010000001.1"/>
</dbReference>
<organism evidence="3 4">
    <name type="scientific">Devosia honganensis</name>
    <dbReference type="NCBI Taxonomy" id="1610527"/>
    <lineage>
        <taxon>Bacteria</taxon>
        <taxon>Pseudomonadati</taxon>
        <taxon>Pseudomonadota</taxon>
        <taxon>Alphaproteobacteria</taxon>
        <taxon>Hyphomicrobiales</taxon>
        <taxon>Devosiaceae</taxon>
        <taxon>Devosia</taxon>
    </lineage>
</organism>
<evidence type="ECO:0000313" key="4">
    <source>
        <dbReference type="Proteomes" id="UP001595613"/>
    </source>
</evidence>
<proteinExistence type="predicted"/>
<keyword evidence="2" id="KW-0732">Signal</keyword>
<comment type="caution">
    <text evidence="3">The sequence shown here is derived from an EMBL/GenBank/DDBJ whole genome shotgun (WGS) entry which is preliminary data.</text>
</comment>
<feature type="signal peptide" evidence="2">
    <location>
        <begin position="1"/>
        <end position="23"/>
    </location>
</feature>
<dbReference type="Proteomes" id="UP001595613">
    <property type="component" value="Unassembled WGS sequence"/>
</dbReference>
<feature type="transmembrane region" description="Helical" evidence="1">
    <location>
        <begin position="61"/>
        <end position="81"/>
    </location>
</feature>
<keyword evidence="1" id="KW-0472">Membrane</keyword>
<feature type="chain" id="PRO_5045613012" evidence="2">
    <location>
        <begin position="24"/>
        <end position="117"/>
    </location>
</feature>
<sequence>MTAIARMLLGLAGLIGATGVAAAAAASHLAESRNLAALAAIFLAHGPALLALGLFGRSRPLLVAGLVLAAGTLLFGADLALREWLGQGAFPGAAPIGGAIMILGWIGLAINAILSGE</sequence>